<evidence type="ECO:0000313" key="8">
    <source>
        <dbReference type="EMBL" id="MCQ4332078.1"/>
    </source>
</evidence>
<comment type="function">
    <text evidence="7">DNA repair enzyme involved in the repair of deaminated bases. Selectively cleaves double-stranded DNA at the second phosphodiester bond 3' to a deoxyinosine leaving behind the intact lesion on the nicked DNA.</text>
</comment>
<organism evidence="8 9">
    <name type="scientific">Natronomonas aquatica</name>
    <dbReference type="NCBI Taxonomy" id="2841590"/>
    <lineage>
        <taxon>Archaea</taxon>
        <taxon>Methanobacteriati</taxon>
        <taxon>Methanobacteriota</taxon>
        <taxon>Stenosarchaea group</taxon>
        <taxon>Halobacteria</taxon>
        <taxon>Halobacteriales</taxon>
        <taxon>Natronomonadaceae</taxon>
        <taxon>Natronomonas</taxon>
    </lineage>
</organism>
<accession>A0A9R1CNQ9</accession>
<dbReference type="GO" id="GO:0006281">
    <property type="term" value="P:DNA repair"/>
    <property type="evidence" value="ECO:0007669"/>
    <property type="project" value="UniProtKB-UniRule"/>
</dbReference>
<evidence type="ECO:0000313" key="9">
    <source>
        <dbReference type="Proteomes" id="UP001139494"/>
    </source>
</evidence>
<dbReference type="Gene3D" id="3.30.2170.10">
    <property type="entry name" value="archaeoglobus fulgidus dsm 4304 superfamily"/>
    <property type="match status" value="1"/>
</dbReference>
<comment type="similarity">
    <text evidence="7">Belongs to the endonuclease V family.</text>
</comment>
<protein>
    <recommendedName>
        <fullName evidence="7">Endonuclease V</fullName>
        <ecNumber evidence="7">3.1.21.7</ecNumber>
    </recommendedName>
    <alternativeName>
        <fullName evidence="7">Deoxyinosine 3'endonuclease</fullName>
    </alternativeName>
    <alternativeName>
        <fullName evidence="7">Deoxyribonuclease V</fullName>
        <shortName evidence="7">DNase V</shortName>
    </alternativeName>
</protein>
<evidence type="ECO:0000256" key="3">
    <source>
        <dbReference type="ARBA" id="ARBA00022490"/>
    </source>
</evidence>
<dbReference type="GO" id="GO:0043737">
    <property type="term" value="F:deoxyribonuclease V activity"/>
    <property type="evidence" value="ECO:0007669"/>
    <property type="project" value="UniProtKB-UniRule"/>
</dbReference>
<sequence>MEVVEDRFRPREVDSDDRDAMEAMQLEVADAAAFEDATEVTPESIRSGESTVAGVDQAFPGGRAVSAAVVLRGGEVIERTSAVRSQPMPYVPGLLAFREGPPVIAALESLEVEPDLLIFDGSGRIHYREAGIATHAGVCFDTPSIGVAKSLLCGRPRGPTDELPAGETVSIEADDSMSAPEGTVVGHAYQSRQFPESKRINPLYVSPGHRLSAATAVACLSACGGEYKLPRPVRLADQYADELKSEV</sequence>
<gene>
    <name evidence="7" type="primary">nfi</name>
    <name evidence="8" type="ORF">KM295_00975</name>
</gene>
<keyword evidence="9" id="KW-1185">Reference proteome</keyword>
<dbReference type="Pfam" id="PF04493">
    <property type="entry name" value="Endonuclease_5"/>
    <property type="match status" value="1"/>
</dbReference>
<evidence type="ECO:0000256" key="5">
    <source>
        <dbReference type="ARBA" id="ARBA00022759"/>
    </source>
</evidence>
<dbReference type="GO" id="GO:0005737">
    <property type="term" value="C:cytoplasm"/>
    <property type="evidence" value="ECO:0007669"/>
    <property type="project" value="UniProtKB-SubCell"/>
</dbReference>
<dbReference type="HAMAP" id="MF_00801">
    <property type="entry name" value="Endonuclease_5"/>
    <property type="match status" value="1"/>
</dbReference>
<feature type="site" description="Interaction with target DNA" evidence="7">
    <location>
        <position position="90"/>
    </location>
</feature>
<comment type="subcellular location">
    <subcellularLocation>
        <location evidence="2 7">Cytoplasm</location>
    </subcellularLocation>
</comment>
<dbReference type="EC" id="3.1.21.7" evidence="7"/>
<evidence type="ECO:0000256" key="1">
    <source>
        <dbReference type="ARBA" id="ARBA00001835"/>
    </source>
</evidence>
<dbReference type="EMBL" id="JAHLKM010000001">
    <property type="protein sequence ID" value="MCQ4332078.1"/>
    <property type="molecule type" value="Genomic_DNA"/>
</dbReference>
<dbReference type="PANTHER" id="PTHR28511">
    <property type="entry name" value="ENDONUCLEASE V"/>
    <property type="match status" value="1"/>
</dbReference>
<dbReference type="InterPro" id="IPR007581">
    <property type="entry name" value="Endonuclease-V"/>
</dbReference>
<feature type="binding site" evidence="7">
    <location>
        <position position="56"/>
    </location>
    <ligand>
        <name>Mg(2+)</name>
        <dbReference type="ChEBI" id="CHEBI:18420"/>
    </ligand>
</feature>
<comment type="caution">
    <text evidence="8">The sequence shown here is derived from an EMBL/GenBank/DDBJ whole genome shotgun (WGS) entry which is preliminary data.</text>
</comment>
<reference evidence="8" key="1">
    <citation type="journal article" date="2023" name="Front. Microbiol.">
        <title>Genomic-based phylogenetic and metabolic analyses of the genus Natronomonas, and description of Natronomonas aquatica sp. nov.</title>
        <authorList>
            <person name="Garcia-Roldan A."/>
            <person name="Duran-Viseras A."/>
            <person name="de la Haba R.R."/>
            <person name="Corral P."/>
            <person name="Sanchez-Porro C."/>
            <person name="Ventosa A."/>
        </authorList>
    </citation>
    <scope>NUCLEOTIDE SEQUENCE</scope>
    <source>
        <strain evidence="8">F2-12</strain>
    </source>
</reference>
<evidence type="ECO:0000256" key="4">
    <source>
        <dbReference type="ARBA" id="ARBA00022722"/>
    </source>
</evidence>
<dbReference type="AlphaFoldDB" id="A0A9R1CNQ9"/>
<dbReference type="GO" id="GO:0016891">
    <property type="term" value="F:RNA endonuclease activity producing 5'-phosphomonoesters, hydrolytic mechanism"/>
    <property type="evidence" value="ECO:0007669"/>
    <property type="project" value="TreeGrafter"/>
</dbReference>
<keyword evidence="7" id="KW-0460">Magnesium</keyword>
<proteinExistence type="inferred from homology"/>
<keyword evidence="3 7" id="KW-0963">Cytoplasm</keyword>
<dbReference type="GO" id="GO:0000287">
    <property type="term" value="F:magnesium ion binding"/>
    <property type="evidence" value="ECO:0007669"/>
    <property type="project" value="UniProtKB-UniRule"/>
</dbReference>
<evidence type="ECO:0000256" key="6">
    <source>
        <dbReference type="ARBA" id="ARBA00022801"/>
    </source>
</evidence>
<keyword evidence="7" id="KW-0479">Metal-binding</keyword>
<keyword evidence="7" id="KW-0227">DNA damage</keyword>
<comment type="catalytic activity">
    <reaction evidence="1 7">
        <text>Endonucleolytic cleavage at apurinic or apyrimidinic sites to products with a 5'-phosphate.</text>
        <dbReference type="EC" id="3.1.21.7"/>
    </reaction>
</comment>
<name>A0A9R1CNQ9_9EURY</name>
<keyword evidence="6 7" id="KW-0378">Hydrolase</keyword>
<dbReference type="GO" id="GO:0003727">
    <property type="term" value="F:single-stranded RNA binding"/>
    <property type="evidence" value="ECO:0007669"/>
    <property type="project" value="TreeGrafter"/>
</dbReference>
<dbReference type="Proteomes" id="UP001139494">
    <property type="component" value="Unassembled WGS sequence"/>
</dbReference>
<dbReference type="RefSeq" id="WP_256027996.1">
    <property type="nucleotide sequence ID" value="NZ_JAHLKM010000001.1"/>
</dbReference>
<feature type="binding site" evidence="7">
    <location>
        <position position="120"/>
    </location>
    <ligand>
        <name>Mg(2+)</name>
        <dbReference type="ChEBI" id="CHEBI:18420"/>
    </ligand>
</feature>
<keyword evidence="4 7" id="KW-0540">Nuclease</keyword>
<dbReference type="PANTHER" id="PTHR28511:SF1">
    <property type="entry name" value="ENDONUCLEASE V"/>
    <property type="match status" value="1"/>
</dbReference>
<evidence type="ECO:0000256" key="2">
    <source>
        <dbReference type="ARBA" id="ARBA00004496"/>
    </source>
</evidence>
<comment type="cofactor">
    <cofactor evidence="7">
        <name>Mg(2+)</name>
        <dbReference type="ChEBI" id="CHEBI:18420"/>
    </cofactor>
</comment>
<evidence type="ECO:0000256" key="7">
    <source>
        <dbReference type="HAMAP-Rule" id="MF_00801"/>
    </source>
</evidence>
<keyword evidence="5 7" id="KW-0255">Endonuclease</keyword>
<dbReference type="CDD" id="cd06559">
    <property type="entry name" value="Endonuclease_V"/>
    <property type="match status" value="1"/>
</dbReference>
<keyword evidence="7" id="KW-0234">DNA repair</keyword>